<dbReference type="STRING" id="162209.IJ22_46520"/>
<reference evidence="5 6" key="2">
    <citation type="journal article" date="2016" name="Genome Announc.">
        <title>Complete Genome Sequences of Two Interactive Moderate Thermophiles, Paenibacillus napthalenovorans 32O-Y and Paenibacillus sp. 32O-W.</title>
        <authorList>
            <person name="Butler R.R.III."/>
            <person name="Wang J."/>
            <person name="Stark B.C."/>
            <person name="Pombert J.F."/>
        </authorList>
    </citation>
    <scope>NUCLEOTIDE SEQUENCE [LARGE SCALE GENOMIC DNA]</scope>
    <source>
        <strain evidence="5 6">32O-Y</strain>
    </source>
</reference>
<dbReference type="GO" id="GO:0055085">
    <property type="term" value="P:transmembrane transport"/>
    <property type="evidence" value="ECO:0007669"/>
    <property type="project" value="InterPro"/>
</dbReference>
<dbReference type="EMBL" id="CP013652">
    <property type="protein sequence ID" value="ALS24918.1"/>
    <property type="molecule type" value="Genomic_DNA"/>
</dbReference>
<evidence type="ECO:0000256" key="4">
    <source>
        <dbReference type="SAM" id="SignalP"/>
    </source>
</evidence>
<dbReference type="InterPro" id="IPR038404">
    <property type="entry name" value="TRAP_DctP_sf"/>
</dbReference>
<evidence type="ECO:0000313" key="5">
    <source>
        <dbReference type="EMBL" id="ALS24918.1"/>
    </source>
</evidence>
<dbReference type="AlphaFoldDB" id="A0A0U2VW27"/>
<organism evidence="5 6">
    <name type="scientific">Paenibacillus naphthalenovorans</name>
    <dbReference type="NCBI Taxonomy" id="162209"/>
    <lineage>
        <taxon>Bacteria</taxon>
        <taxon>Bacillati</taxon>
        <taxon>Bacillota</taxon>
        <taxon>Bacilli</taxon>
        <taxon>Bacillales</taxon>
        <taxon>Paenibacillaceae</taxon>
        <taxon>Paenibacillus</taxon>
    </lineage>
</organism>
<dbReference type="RefSeq" id="WP_062410405.1">
    <property type="nucleotide sequence ID" value="NZ_CP013652.1"/>
</dbReference>
<dbReference type="Gene3D" id="3.40.190.170">
    <property type="entry name" value="Bacterial extracellular solute-binding protein, family 7"/>
    <property type="match status" value="1"/>
</dbReference>
<proteinExistence type="inferred from homology"/>
<gene>
    <name evidence="5" type="ORF">IJ22_46520</name>
</gene>
<dbReference type="GO" id="GO:0030288">
    <property type="term" value="C:outer membrane-bounded periplasmic space"/>
    <property type="evidence" value="ECO:0007669"/>
    <property type="project" value="InterPro"/>
</dbReference>
<dbReference type="Pfam" id="PF03480">
    <property type="entry name" value="DctP"/>
    <property type="match status" value="1"/>
</dbReference>
<name>A0A0U2VW27_9BACL</name>
<evidence type="ECO:0000256" key="2">
    <source>
        <dbReference type="ARBA" id="ARBA00022448"/>
    </source>
</evidence>
<dbReference type="InterPro" id="IPR004682">
    <property type="entry name" value="TRAP_DctP"/>
</dbReference>
<accession>A0A0U2VW27</accession>
<dbReference type="OrthoDB" id="9776801at2"/>
<comment type="similarity">
    <text evidence="1">Belongs to the bacterial solute-binding protein 7 family.</text>
</comment>
<dbReference type="PANTHER" id="PTHR33376">
    <property type="match status" value="1"/>
</dbReference>
<keyword evidence="2" id="KW-0813">Transport</keyword>
<sequence length="344" mass="37627" precursor="true">MKKRGMALGLAAVMALSTLLAGCGTGSTQATGTQGAGGTAKTVELKFGHVLSQDSHFQVMADKMAELAAAKSNGTIKITVFPQSQLGGDSKMIQSMRTGVQALSITNQASLVNTVPELTIFDLPYLFDSIDQANKVLNGPVGQKYLDLLPQHGLIGLGYMSVVERNVFANKAIHKPGDMKSLKLRTMQAPGHIKAYELLGTQPTPMAYSEVYLSLQQGVVDGGDTPPDQFIMDKFIEVAKFYNMTKIHYLPLILTMSKMQWDKMSPEQQKTVQEAAKEALAFQTEYYKKEYHDSLEKMKAAGVKVIETDVNALKEQTSKAYDVILKDIPNGKQLLEEIEAAKKQ</sequence>
<dbReference type="NCBIfam" id="NF037995">
    <property type="entry name" value="TRAP_S1"/>
    <property type="match status" value="1"/>
</dbReference>
<dbReference type="CDD" id="cd13603">
    <property type="entry name" value="PBP2_TRAP_Siap_TeaA_like"/>
    <property type="match status" value="1"/>
</dbReference>
<evidence type="ECO:0000256" key="1">
    <source>
        <dbReference type="ARBA" id="ARBA00009023"/>
    </source>
</evidence>
<dbReference type="KEGG" id="pnp:IJ22_46520"/>
<keyword evidence="3 4" id="KW-0732">Signal</keyword>
<keyword evidence="6" id="KW-1185">Reference proteome</keyword>
<feature type="signal peptide" evidence="4">
    <location>
        <begin position="1"/>
        <end position="21"/>
    </location>
</feature>
<dbReference type="NCBIfam" id="TIGR00787">
    <property type="entry name" value="dctP"/>
    <property type="match status" value="1"/>
</dbReference>
<dbReference type="Proteomes" id="UP000061660">
    <property type="component" value="Chromosome"/>
</dbReference>
<dbReference type="PIRSF" id="PIRSF006470">
    <property type="entry name" value="DctB"/>
    <property type="match status" value="1"/>
</dbReference>
<dbReference type="InterPro" id="IPR018389">
    <property type="entry name" value="DctP_fam"/>
</dbReference>
<feature type="chain" id="PRO_5038937469" evidence="4">
    <location>
        <begin position="22"/>
        <end position="344"/>
    </location>
</feature>
<dbReference type="PROSITE" id="PS51257">
    <property type="entry name" value="PROKAR_LIPOPROTEIN"/>
    <property type="match status" value="1"/>
</dbReference>
<reference evidence="6" key="1">
    <citation type="submission" date="2015-12" db="EMBL/GenBank/DDBJ databases">
        <title>Complete genome sequences of two moderately thermophilic Paenibacillus species.</title>
        <authorList>
            <person name="Butler R.III."/>
            <person name="Wang J."/>
            <person name="Stark B.C."/>
            <person name="Pombert J.-F."/>
        </authorList>
    </citation>
    <scope>NUCLEOTIDE SEQUENCE [LARGE SCALE GENOMIC DNA]</scope>
    <source>
        <strain evidence="6">32O-Y</strain>
    </source>
</reference>
<dbReference type="PATRIC" id="fig|162209.4.peg.4893"/>
<evidence type="ECO:0000313" key="6">
    <source>
        <dbReference type="Proteomes" id="UP000061660"/>
    </source>
</evidence>
<protein>
    <submittedName>
        <fullName evidence="5">C4-dicarboxylate ABC transporter</fullName>
    </submittedName>
</protein>
<dbReference type="PANTHER" id="PTHR33376:SF7">
    <property type="entry name" value="C4-DICARBOXYLATE-BINDING PROTEIN DCTB"/>
    <property type="match status" value="1"/>
</dbReference>
<evidence type="ECO:0000256" key="3">
    <source>
        <dbReference type="ARBA" id="ARBA00022729"/>
    </source>
</evidence>